<dbReference type="AlphaFoldDB" id="A0A8S4SKZ2"/>
<feature type="region of interest" description="Disordered" evidence="1">
    <location>
        <begin position="87"/>
        <end position="140"/>
    </location>
</feature>
<dbReference type="OrthoDB" id="6938952at2759"/>
<gene>
    <name evidence="2" type="primary">jg1699</name>
    <name evidence="2" type="ORF">PAEG_LOCUS27448</name>
</gene>
<dbReference type="EMBL" id="CAKXAJ010026501">
    <property type="protein sequence ID" value="CAH2269166.1"/>
    <property type="molecule type" value="Genomic_DNA"/>
</dbReference>
<name>A0A8S4SKZ2_9NEOP</name>
<dbReference type="Proteomes" id="UP000838756">
    <property type="component" value="Unassembled WGS sequence"/>
</dbReference>
<evidence type="ECO:0000313" key="2">
    <source>
        <dbReference type="EMBL" id="CAH2269166.1"/>
    </source>
</evidence>
<reference evidence="2" key="1">
    <citation type="submission" date="2022-03" db="EMBL/GenBank/DDBJ databases">
        <authorList>
            <person name="Lindestad O."/>
        </authorList>
    </citation>
    <scope>NUCLEOTIDE SEQUENCE</scope>
</reference>
<comment type="caution">
    <text evidence="2">The sequence shown here is derived from an EMBL/GenBank/DDBJ whole genome shotgun (WGS) entry which is preliminary data.</text>
</comment>
<organism evidence="2 3">
    <name type="scientific">Pararge aegeria aegeria</name>
    <dbReference type="NCBI Taxonomy" id="348720"/>
    <lineage>
        <taxon>Eukaryota</taxon>
        <taxon>Metazoa</taxon>
        <taxon>Ecdysozoa</taxon>
        <taxon>Arthropoda</taxon>
        <taxon>Hexapoda</taxon>
        <taxon>Insecta</taxon>
        <taxon>Pterygota</taxon>
        <taxon>Neoptera</taxon>
        <taxon>Endopterygota</taxon>
        <taxon>Lepidoptera</taxon>
        <taxon>Glossata</taxon>
        <taxon>Ditrysia</taxon>
        <taxon>Papilionoidea</taxon>
        <taxon>Nymphalidae</taxon>
        <taxon>Satyrinae</taxon>
        <taxon>Satyrini</taxon>
        <taxon>Parargina</taxon>
        <taxon>Pararge</taxon>
    </lineage>
</organism>
<sequence>MGLIRRYRVTQRAMERLILGVSLRDKIRNEKIRRITRVIEIAQRVAKLKWKWAGHIARRTDGRWGSKTVLADWCWNGDPAPVNAALVGPQRGGPNKSLGAAGSKRPRTVNFGTPYKRPMSIITSSDDDDNTITAATSRQT</sequence>
<protein>
    <submittedName>
        <fullName evidence="2">Jg1699 protein</fullName>
    </submittedName>
</protein>
<proteinExistence type="predicted"/>
<feature type="compositionally biased region" description="Low complexity" evidence="1">
    <location>
        <begin position="131"/>
        <end position="140"/>
    </location>
</feature>
<keyword evidence="3" id="KW-1185">Reference proteome</keyword>
<accession>A0A8S4SKZ2</accession>
<evidence type="ECO:0000313" key="3">
    <source>
        <dbReference type="Proteomes" id="UP000838756"/>
    </source>
</evidence>
<evidence type="ECO:0000256" key="1">
    <source>
        <dbReference type="SAM" id="MobiDB-lite"/>
    </source>
</evidence>